<name>A0A0E9N579_9BACT</name>
<organism evidence="1 2">
    <name type="scientific">Flavihumibacter petaseus NBRC 106054</name>
    <dbReference type="NCBI Taxonomy" id="1220578"/>
    <lineage>
        <taxon>Bacteria</taxon>
        <taxon>Pseudomonadati</taxon>
        <taxon>Bacteroidota</taxon>
        <taxon>Chitinophagia</taxon>
        <taxon>Chitinophagales</taxon>
        <taxon>Chitinophagaceae</taxon>
        <taxon>Flavihumibacter</taxon>
    </lineage>
</organism>
<gene>
    <name evidence="1" type="ORF">FPE01S_04_03600</name>
</gene>
<dbReference type="STRING" id="1220578.FPE01S_04_03600"/>
<evidence type="ECO:0008006" key="3">
    <source>
        <dbReference type="Google" id="ProtNLM"/>
    </source>
</evidence>
<dbReference type="AlphaFoldDB" id="A0A0E9N579"/>
<proteinExistence type="predicted"/>
<protein>
    <recommendedName>
        <fullName evidence="3">Outer membrane protein beta-barrel domain-containing protein</fullName>
    </recommendedName>
</protein>
<comment type="caution">
    <text evidence="1">The sequence shown here is derived from an EMBL/GenBank/DDBJ whole genome shotgun (WGS) entry which is preliminary data.</text>
</comment>
<accession>A0A0E9N579</accession>
<keyword evidence="2" id="KW-1185">Reference proteome</keyword>
<dbReference type="EMBL" id="BBWV01000004">
    <property type="protein sequence ID" value="GAO45117.1"/>
    <property type="molecule type" value="Genomic_DNA"/>
</dbReference>
<sequence>MLLLVAGSLFWLTQTSPDAPKYSFNDSPQHTGKGYPAAPAKPAVTVDDIIAKLRAKSLMPPLRIDAPVKLAPLAMAKTYFSSLADAMPVLYPELPADVDRKAAIAAAKTNGQEPFYTSKAIGSFQQLQQAPRPALTAHVDPPATALEEPDQQLETSSIVKLSPTRRKRWSVMMSFAPAIGYRKLYDGNQKSNFGNSPVLVQRLNVNEFVDHQPAIGFEFGGAFRYEASRSLVLKTGLQLNLTRYTIEAFAHTPEKATLTLNTAYGYQNDTLVATSNMRNFSGIHPERLQNQYLQIALPIGAELKLFGYSKFQVNLAGSLQPSYLLNANQYLLSSDFTNYVKEPSLIRRWNVATSIEAFFSYQSGDLRWQLGPQFRYNLLSTYKKEYPIKENLMEYGVKVGISKTIR</sequence>
<evidence type="ECO:0000313" key="2">
    <source>
        <dbReference type="Proteomes" id="UP000033121"/>
    </source>
</evidence>
<dbReference type="Proteomes" id="UP000033121">
    <property type="component" value="Unassembled WGS sequence"/>
</dbReference>
<evidence type="ECO:0000313" key="1">
    <source>
        <dbReference type="EMBL" id="GAO45117.1"/>
    </source>
</evidence>
<reference evidence="1 2" key="1">
    <citation type="submission" date="2015-04" db="EMBL/GenBank/DDBJ databases">
        <title>Whole genome shotgun sequence of Flavihumibacter petaseus NBRC 106054.</title>
        <authorList>
            <person name="Miyazawa S."/>
            <person name="Hosoyama A."/>
            <person name="Hashimoto M."/>
            <person name="Noguchi M."/>
            <person name="Tsuchikane K."/>
            <person name="Ohji S."/>
            <person name="Yamazoe A."/>
            <person name="Ichikawa N."/>
            <person name="Kimura A."/>
            <person name="Fujita N."/>
        </authorList>
    </citation>
    <scope>NUCLEOTIDE SEQUENCE [LARGE SCALE GENOMIC DNA]</scope>
    <source>
        <strain evidence="1 2">NBRC 106054</strain>
    </source>
</reference>